<name>A0ACC0T779_POPTR</name>
<keyword evidence="2" id="KW-1185">Reference proteome</keyword>
<dbReference type="Proteomes" id="UP000006729">
    <property type="component" value="Chromosome 4"/>
</dbReference>
<protein>
    <submittedName>
        <fullName evidence="1">Uncharacterized protein</fullName>
    </submittedName>
</protein>
<sequence length="924" mass="101386">MCPKVLTFLLVASFQIYTETYGDDFTVMSILKDAWQNTPRNWVGADPCGGKWEGISCYNSRVTSITLAAVGLTGELSGDISSLSELEVLDLSYNTGLSGTLPASIVNLKKLKNLKLVGCSFYGPIPELIGSLQLLESLDLNSNRFTGPIPHSIGNLSKLFLLDLSNNMLDGAIPVSSGTTSGLDMLVNANHFHLGGNQLSGTIPKELFRSNMTLIHVLLHDNNLTGSIPSTLGLVQTLEAVRFEGNSLTGPVPPNLNNLTTVKTLILSNNKFTGPVPNLTGMAYLSYLDLSNNIFDASDFPSSFSNLRALTTLMMENTGLEGPIPPTLFDLPSLQTLILRNNQLNGTLDIARSSSSQREAIDMRNNLISSYSETPEQRNNVDVILVGNPVCERTEATEHYCTVHQAISSFLLPCTSDQISSPNSKFSYPYTGVLFFRPPFLESRNATYYQRPVEESLMRSFKNSSLPVDSVYVNCPTNDSLGNLESNVSVFPSGQNHFNTTTISKIGFVLNRQTIENPDIFGPSQFKGAAYPYFDGNPTESNKLSIIGSIIGAAAGGASFLLILLLAGVYAYRQKKSRERATYLDLKNSDRVPQLKGARCFSFDEITKSTNNFSEANHIGSGGYGMVYRGMLRTGQLIAIKRCRQGSVQGGLEFNAEIEVLSRVHHKNVVNLVGFCFERGEQMLIYEFVRNGSLRDSLSGLSGIWLDWRRRLKVALDAARGLAYLHELVNPRIIHRDVKSANILLDECLNAKVGDFGLSKPMDNSELILASTQVKGTMGYIDPEYQETLLLTEKSDVYGFGVVLLELVSGRKPLERGKYLVAEVSRSLDRKKDLYSLHELLDPSIGLDTKPKGLDKIVDLAMKCVQEKGSDRPTMGEVVKEIENILHLAGLNPNAEAESTSASFEEASQDEFPPSLKEEELSLS</sequence>
<organism evidence="1 2">
    <name type="scientific">Populus trichocarpa</name>
    <name type="common">Western balsam poplar</name>
    <name type="synonym">Populus balsamifera subsp. trichocarpa</name>
    <dbReference type="NCBI Taxonomy" id="3694"/>
    <lineage>
        <taxon>Eukaryota</taxon>
        <taxon>Viridiplantae</taxon>
        <taxon>Streptophyta</taxon>
        <taxon>Embryophyta</taxon>
        <taxon>Tracheophyta</taxon>
        <taxon>Spermatophyta</taxon>
        <taxon>Magnoliopsida</taxon>
        <taxon>eudicotyledons</taxon>
        <taxon>Gunneridae</taxon>
        <taxon>Pentapetalae</taxon>
        <taxon>rosids</taxon>
        <taxon>fabids</taxon>
        <taxon>Malpighiales</taxon>
        <taxon>Salicaceae</taxon>
        <taxon>Saliceae</taxon>
        <taxon>Populus</taxon>
    </lineage>
</organism>
<reference evidence="1 2" key="1">
    <citation type="journal article" date="2006" name="Science">
        <title>The genome of black cottonwood, Populus trichocarpa (Torr. &amp; Gray).</title>
        <authorList>
            <person name="Tuskan G.A."/>
            <person name="Difazio S."/>
            <person name="Jansson S."/>
            <person name="Bohlmann J."/>
            <person name="Grigoriev I."/>
            <person name="Hellsten U."/>
            <person name="Putnam N."/>
            <person name="Ralph S."/>
            <person name="Rombauts S."/>
            <person name="Salamov A."/>
            <person name="Schein J."/>
            <person name="Sterck L."/>
            <person name="Aerts A."/>
            <person name="Bhalerao R.R."/>
            <person name="Bhalerao R.P."/>
            <person name="Blaudez D."/>
            <person name="Boerjan W."/>
            <person name="Brun A."/>
            <person name="Brunner A."/>
            <person name="Busov V."/>
            <person name="Campbell M."/>
            <person name="Carlson J."/>
            <person name="Chalot M."/>
            <person name="Chapman J."/>
            <person name="Chen G.L."/>
            <person name="Cooper D."/>
            <person name="Coutinho P.M."/>
            <person name="Couturier J."/>
            <person name="Covert S."/>
            <person name="Cronk Q."/>
            <person name="Cunningham R."/>
            <person name="Davis J."/>
            <person name="Degroeve S."/>
            <person name="Dejardin A."/>
            <person name="Depamphilis C."/>
            <person name="Detter J."/>
            <person name="Dirks B."/>
            <person name="Dubchak I."/>
            <person name="Duplessis S."/>
            <person name="Ehlting J."/>
            <person name="Ellis B."/>
            <person name="Gendler K."/>
            <person name="Goodstein D."/>
            <person name="Gribskov M."/>
            <person name="Grimwood J."/>
            <person name="Groover A."/>
            <person name="Gunter L."/>
            <person name="Hamberger B."/>
            <person name="Heinze B."/>
            <person name="Helariutta Y."/>
            <person name="Henrissat B."/>
            <person name="Holligan D."/>
            <person name="Holt R."/>
            <person name="Huang W."/>
            <person name="Islam-Faridi N."/>
            <person name="Jones S."/>
            <person name="Jones-Rhoades M."/>
            <person name="Jorgensen R."/>
            <person name="Joshi C."/>
            <person name="Kangasjarvi J."/>
            <person name="Karlsson J."/>
            <person name="Kelleher C."/>
            <person name="Kirkpatrick R."/>
            <person name="Kirst M."/>
            <person name="Kohler A."/>
            <person name="Kalluri U."/>
            <person name="Larimer F."/>
            <person name="Leebens-Mack J."/>
            <person name="Leple J.C."/>
            <person name="Locascio P."/>
            <person name="Lou Y."/>
            <person name="Lucas S."/>
            <person name="Martin F."/>
            <person name="Montanini B."/>
            <person name="Napoli C."/>
            <person name="Nelson D.R."/>
            <person name="Nelson C."/>
            <person name="Nieminen K."/>
            <person name="Nilsson O."/>
            <person name="Pereda V."/>
            <person name="Peter G."/>
            <person name="Philippe R."/>
            <person name="Pilate G."/>
            <person name="Poliakov A."/>
            <person name="Razumovskaya J."/>
            <person name="Richardson P."/>
            <person name="Rinaldi C."/>
            <person name="Ritland K."/>
            <person name="Rouze P."/>
            <person name="Ryaboy D."/>
            <person name="Schmutz J."/>
            <person name="Schrader J."/>
            <person name="Segerman B."/>
            <person name="Shin H."/>
            <person name="Siddiqui A."/>
            <person name="Sterky F."/>
            <person name="Terry A."/>
            <person name="Tsai C.J."/>
            <person name="Uberbacher E."/>
            <person name="Unneberg P."/>
            <person name="Vahala J."/>
            <person name="Wall K."/>
            <person name="Wessler S."/>
            <person name="Yang G."/>
            <person name="Yin T."/>
            <person name="Douglas C."/>
            <person name="Marra M."/>
            <person name="Sandberg G."/>
            <person name="Van de Peer Y."/>
            <person name="Rokhsar D."/>
        </authorList>
    </citation>
    <scope>NUCLEOTIDE SEQUENCE [LARGE SCALE GENOMIC DNA]</scope>
    <source>
        <strain evidence="2">cv. Nisqually</strain>
    </source>
</reference>
<proteinExistence type="predicted"/>
<evidence type="ECO:0000313" key="2">
    <source>
        <dbReference type="Proteomes" id="UP000006729"/>
    </source>
</evidence>
<accession>A0ACC0T779</accession>
<evidence type="ECO:0000313" key="1">
    <source>
        <dbReference type="EMBL" id="KAI9397099.1"/>
    </source>
</evidence>
<gene>
    <name evidence="1" type="ORF">POPTR_004G231600v4</name>
</gene>
<dbReference type="EMBL" id="CM009293">
    <property type="protein sequence ID" value="KAI9397099.1"/>
    <property type="molecule type" value="Genomic_DNA"/>
</dbReference>
<comment type="caution">
    <text evidence="1">The sequence shown here is derived from an EMBL/GenBank/DDBJ whole genome shotgun (WGS) entry which is preliminary data.</text>
</comment>